<dbReference type="SUPFAM" id="SSF56672">
    <property type="entry name" value="DNA/RNA polymerases"/>
    <property type="match status" value="1"/>
</dbReference>
<evidence type="ECO:0000313" key="2">
    <source>
        <dbReference type="Proteomes" id="UP001151760"/>
    </source>
</evidence>
<keyword evidence="2" id="KW-1185">Reference proteome</keyword>
<name>A0ABQ5DKN1_9ASTR</name>
<reference evidence="1" key="1">
    <citation type="journal article" date="2022" name="Int. J. Mol. Sci.">
        <title>Draft Genome of Tanacetum Coccineum: Genomic Comparison of Closely Related Tanacetum-Family Plants.</title>
        <authorList>
            <person name="Yamashiro T."/>
            <person name="Shiraishi A."/>
            <person name="Nakayama K."/>
            <person name="Satake H."/>
        </authorList>
    </citation>
    <scope>NUCLEOTIDE SEQUENCE</scope>
</reference>
<dbReference type="Proteomes" id="UP001151760">
    <property type="component" value="Unassembled WGS sequence"/>
</dbReference>
<organism evidence="1 2">
    <name type="scientific">Tanacetum coccineum</name>
    <dbReference type="NCBI Taxonomy" id="301880"/>
    <lineage>
        <taxon>Eukaryota</taxon>
        <taxon>Viridiplantae</taxon>
        <taxon>Streptophyta</taxon>
        <taxon>Embryophyta</taxon>
        <taxon>Tracheophyta</taxon>
        <taxon>Spermatophyta</taxon>
        <taxon>Magnoliopsida</taxon>
        <taxon>eudicotyledons</taxon>
        <taxon>Gunneridae</taxon>
        <taxon>Pentapetalae</taxon>
        <taxon>asterids</taxon>
        <taxon>campanulids</taxon>
        <taxon>Asterales</taxon>
        <taxon>Asteraceae</taxon>
        <taxon>Asteroideae</taxon>
        <taxon>Anthemideae</taxon>
        <taxon>Anthemidinae</taxon>
        <taxon>Tanacetum</taxon>
    </lineage>
</organism>
<dbReference type="InterPro" id="IPR043502">
    <property type="entry name" value="DNA/RNA_pol_sf"/>
</dbReference>
<dbReference type="EMBL" id="BQNB010015414">
    <property type="protein sequence ID" value="GJT39770.1"/>
    <property type="molecule type" value="Genomic_DNA"/>
</dbReference>
<comment type="caution">
    <text evidence="1">The sequence shown here is derived from an EMBL/GenBank/DDBJ whole genome shotgun (WGS) entry which is preliminary data.</text>
</comment>
<reference evidence="1" key="2">
    <citation type="submission" date="2022-01" db="EMBL/GenBank/DDBJ databases">
        <authorList>
            <person name="Yamashiro T."/>
            <person name="Shiraishi A."/>
            <person name="Satake H."/>
            <person name="Nakayama K."/>
        </authorList>
    </citation>
    <scope>NUCLEOTIDE SEQUENCE</scope>
</reference>
<protein>
    <recommendedName>
        <fullName evidence="3">Reverse transcriptase RNase H-like domain-containing protein</fullName>
    </recommendedName>
</protein>
<proteinExistence type="predicted"/>
<evidence type="ECO:0000313" key="1">
    <source>
        <dbReference type="EMBL" id="GJT39770.1"/>
    </source>
</evidence>
<gene>
    <name evidence="1" type="ORF">Tco_0939635</name>
</gene>
<sequence length="262" mass="30622">MKVNEPKLEDIPVIHEFHGVFLKDLLGLPPSREVEFARRLFDSWSYACLQNHFFVIATYGNASNFLTKLKETPDKACRSGYHQFEEYARRRYSSKTAFQDEGTDIFEFYASCLSYKEEHEVNLKLILELFKKEKLFGKFSKCEVWLQEGDEQGNAFQTLKDMLCDASILAFPKGTDDFVVYQGRYVLSKCKDYYLLQNKVVLFYTDHKCLFSISSIKNNYYMRQRMMDRTFSRDLQRAEISATIQLAEIPGMEMVEISNGSS</sequence>
<evidence type="ECO:0008006" key="3">
    <source>
        <dbReference type="Google" id="ProtNLM"/>
    </source>
</evidence>
<accession>A0ABQ5DKN1</accession>